<proteinExistence type="predicted"/>
<feature type="region of interest" description="Disordered" evidence="1">
    <location>
        <begin position="313"/>
        <end position="616"/>
    </location>
</feature>
<accession>A0ABV0JY64</accession>
<gene>
    <name evidence="2" type="ORF">NC992_00700</name>
</gene>
<reference evidence="2 3" key="1">
    <citation type="submission" date="2022-04" db="EMBL/GenBank/DDBJ databases">
        <title>Positive selection, recombination, and allopatry shape intraspecific diversity of widespread and dominant cyanobacteria.</title>
        <authorList>
            <person name="Wei J."/>
            <person name="Shu W."/>
            <person name="Hu C."/>
        </authorList>
    </citation>
    <scope>NUCLEOTIDE SEQUENCE [LARGE SCALE GENOMIC DNA]</scope>
    <source>
        <strain evidence="2 3">DQ-A4</strain>
    </source>
</reference>
<comment type="caution">
    <text evidence="2">The sequence shown here is derived from an EMBL/GenBank/DDBJ whole genome shotgun (WGS) entry which is preliminary data.</text>
</comment>
<feature type="compositionally biased region" description="Pro residues" evidence="1">
    <location>
        <begin position="317"/>
        <end position="326"/>
    </location>
</feature>
<keyword evidence="3" id="KW-1185">Reference proteome</keyword>
<feature type="compositionally biased region" description="Pro residues" evidence="1">
    <location>
        <begin position="513"/>
        <end position="524"/>
    </location>
</feature>
<evidence type="ECO:0000313" key="2">
    <source>
        <dbReference type="EMBL" id="MEP0945379.1"/>
    </source>
</evidence>
<feature type="compositionally biased region" description="Acidic residues" evidence="1">
    <location>
        <begin position="419"/>
        <end position="435"/>
    </location>
</feature>
<evidence type="ECO:0000256" key="1">
    <source>
        <dbReference type="SAM" id="MobiDB-lite"/>
    </source>
</evidence>
<evidence type="ECO:0000313" key="3">
    <source>
        <dbReference type="Proteomes" id="UP001482513"/>
    </source>
</evidence>
<feature type="compositionally biased region" description="Basic and acidic residues" evidence="1">
    <location>
        <begin position="590"/>
        <end position="599"/>
    </location>
</feature>
<dbReference type="EMBL" id="JAMPKX010000001">
    <property type="protein sequence ID" value="MEP0945379.1"/>
    <property type="molecule type" value="Genomic_DNA"/>
</dbReference>
<dbReference type="Proteomes" id="UP001482513">
    <property type="component" value="Unassembled WGS sequence"/>
</dbReference>
<name>A0ABV0JY64_9CYAN</name>
<evidence type="ECO:0008006" key="4">
    <source>
        <dbReference type="Google" id="ProtNLM"/>
    </source>
</evidence>
<protein>
    <recommendedName>
        <fullName evidence="4">FHA domain containing protein</fullName>
    </recommendedName>
</protein>
<organism evidence="2 3">
    <name type="scientific">Leptolyngbya subtilissima DQ-A4</name>
    <dbReference type="NCBI Taxonomy" id="2933933"/>
    <lineage>
        <taxon>Bacteria</taxon>
        <taxon>Bacillati</taxon>
        <taxon>Cyanobacteriota</taxon>
        <taxon>Cyanophyceae</taxon>
        <taxon>Leptolyngbyales</taxon>
        <taxon>Leptolyngbyaceae</taxon>
        <taxon>Leptolyngbya group</taxon>
        <taxon>Leptolyngbya</taxon>
    </lineage>
</organism>
<feature type="compositionally biased region" description="Pro residues" evidence="1">
    <location>
        <begin position="476"/>
        <end position="497"/>
    </location>
</feature>
<dbReference type="RefSeq" id="WP_190698019.1">
    <property type="nucleotide sequence ID" value="NZ_JAMPKX010000001.1"/>
</dbReference>
<dbReference type="PRINTS" id="PR01217">
    <property type="entry name" value="PRICHEXTENSN"/>
</dbReference>
<sequence length="616" mass="67158">MGTTQGFIRKVMGLGRRVVALCAIALLTFGLASCAKPVQPTELLSEPTPQSNRLTGQIAEVSPPETLETLKQIIDAYTPQVRILSPRPGEVLDDTSVSVRLQVRGLPLFKDDTYELGPHLHLFLDNEPYKAVYDLSEPVTFDGLSPGTHTLRVFASRPWHESFKNQGAFDQRTFHIVAPTPQNELNAKAPLLTYSRPQATYGAEPIMLDFYLTNAPLHMSAQTEADDDLHDWRIRCTVNDQSFVFDQWQPIWLKGFKPGRNWVQLELIDESGNPIDNRFNNTVRIIDYQPGASDTLSRLVRGELSLKDVAGIIDPTYVPPAPPAPEPTIETPEPEPQPPSAEIETPEQNLPEPETTQPEIAAPEPSQSEAQEQPAPELTAPDTATQGLPPAEPEDETPPTPLVSPEKSIESEAAKEDQLMLEDDSTGKDAEEDSLEFERPAEEAPASIAPESKDAIEDMVPPTDLGIPPVLSPQVEPEPVPVLPTPPAISEPTPEPSPKGLLNRFKQWRNPANSPPAPANPAPDTPEDTFDQLPQATPVPDGLSNPEADAAPELPSEPTAPSTGEEQAEPSPPSTEKAPEADSPEAETDEPTKLPRTEQPKVAPRSPLAPEVRPFI</sequence>
<feature type="compositionally biased region" description="Basic and acidic residues" evidence="1">
    <location>
        <begin position="407"/>
        <end position="418"/>
    </location>
</feature>